<protein>
    <submittedName>
        <fullName evidence="1">Uncharacterized protein</fullName>
    </submittedName>
</protein>
<dbReference type="Proteomes" id="UP001281147">
    <property type="component" value="Unassembled WGS sequence"/>
</dbReference>
<reference evidence="1" key="1">
    <citation type="submission" date="2023-07" db="EMBL/GenBank/DDBJ databases">
        <title>Black Yeasts Isolated from many extreme environments.</title>
        <authorList>
            <person name="Coleine C."/>
            <person name="Stajich J.E."/>
            <person name="Selbmann L."/>
        </authorList>
    </citation>
    <scope>NUCLEOTIDE SEQUENCE</scope>
    <source>
        <strain evidence="1">CCFEE 5714</strain>
    </source>
</reference>
<comment type="caution">
    <text evidence="1">The sequence shown here is derived from an EMBL/GenBank/DDBJ whole genome shotgun (WGS) entry which is preliminary data.</text>
</comment>
<sequence>MTSWFNWSKQEPAANHEPQILQREIEAIDDTAAANSDRIVVGYEKGTDNPYMMPKTQAMKLMTRHGQVLGGDENPYRLEGIPDARDYVQQHPQDDWTVIYRNRKVAERAVMPPPAPVEEPRPVSPPARVAGPPSRRSDISYATDVNAGAPPDDGIRYMDADALSKLEGHDCFGVRDGYEDQRENGEQTVPVSKFSPDNSSPETQSKGVFRSFSKRVKGSFRRPATSEKGLVSGPSDSQNPDPRYRDHTALHSDVKAVPLTEAQHKLLRSGQLKISAPTNFKPGAGNLGSVYKKAQPIAKPAYDLAPGRRPSKRVGNIAKPSQPAKAKSSKAKKPPQKEGASPDPPPERARKVKVKVIGEAERMTVFGDFVAAAQTDSDSDKAVTPELPSDGDFSILDIKPLRPRRRPSAAKKVDTSRYDWMPSNLPTPAKMTSQQDWRMDEQFPAVDDLFDQIDEQIAEADIPDYEKPAANSEAHRLNRVFDRPPPGTRGVDEEDDEPEIAVDTFIHDKHSSWVVTERPDAQTVRSDYRRLQREECNTQRDSDQAADLMERLRRVRTGEVTGWVLKEYQS</sequence>
<proteinExistence type="predicted"/>
<evidence type="ECO:0000313" key="1">
    <source>
        <dbReference type="EMBL" id="KAK3723250.1"/>
    </source>
</evidence>
<name>A0ACC3NU85_9PEZI</name>
<organism evidence="1 2">
    <name type="scientific">Vermiconidia calcicola</name>
    <dbReference type="NCBI Taxonomy" id="1690605"/>
    <lineage>
        <taxon>Eukaryota</taxon>
        <taxon>Fungi</taxon>
        <taxon>Dikarya</taxon>
        <taxon>Ascomycota</taxon>
        <taxon>Pezizomycotina</taxon>
        <taxon>Dothideomycetes</taxon>
        <taxon>Dothideomycetidae</taxon>
        <taxon>Mycosphaerellales</taxon>
        <taxon>Extremaceae</taxon>
        <taxon>Vermiconidia</taxon>
    </lineage>
</organism>
<evidence type="ECO:0000313" key="2">
    <source>
        <dbReference type="Proteomes" id="UP001281147"/>
    </source>
</evidence>
<gene>
    <name evidence="1" type="ORF">LTR37_001973</name>
</gene>
<keyword evidence="2" id="KW-1185">Reference proteome</keyword>
<dbReference type="EMBL" id="JAUTXU010000010">
    <property type="protein sequence ID" value="KAK3723250.1"/>
    <property type="molecule type" value="Genomic_DNA"/>
</dbReference>
<accession>A0ACC3NU85</accession>